<dbReference type="AlphaFoldDB" id="A0A1B5L2F5"/>
<dbReference type="EMBL" id="BBTG02000037">
    <property type="protein sequence ID" value="GAO17594.1"/>
    <property type="molecule type" value="Genomic_DNA"/>
</dbReference>
<gene>
    <name evidence="1" type="ORF">UVI_02050780</name>
</gene>
<sequence>MASANLDHLPTEIYLKIFRKVADIGSLDSLLRASPTAYRLFDAYAVEITEAVLESGFTFGHIRVIFRIIALLRAGTLPISSLRDLCEQVLDESMIHKFRVRESRTGCAPRKLRKDTSPAVLRSVLATTRHINCIAHECLSTALARFNALEPEHLVDEALAASPDDTFPFWKSKPATKKFRVTEDFGPPIWTEEQRVTRACWRLQLIYDLKRAAERGKLVWPEADISTLKEMAAIVPPTEDDPFNAGGPSQSLYNLTQHKWVGQNSNPAHPEFEEIVTIIDHVRDKYGHGAAEKMANGFLSCKHLNGNREIQRVWPLPRPISHQYLEAIQASYAARLSPCSLLSRDRFGRTPQLGKEVLRFHPYRPLGFAFWTCKRLQIHGFCEYNERKACVIRNYFAWCSVLGPEELARVERDFDASTC</sequence>
<proteinExistence type="predicted"/>
<evidence type="ECO:0008006" key="3">
    <source>
        <dbReference type="Google" id="ProtNLM"/>
    </source>
</evidence>
<organism evidence="1 2">
    <name type="scientific">Ustilaginoidea virens</name>
    <name type="common">Rice false smut fungus</name>
    <name type="synonym">Villosiclava virens</name>
    <dbReference type="NCBI Taxonomy" id="1159556"/>
    <lineage>
        <taxon>Eukaryota</taxon>
        <taxon>Fungi</taxon>
        <taxon>Dikarya</taxon>
        <taxon>Ascomycota</taxon>
        <taxon>Pezizomycotina</taxon>
        <taxon>Sordariomycetes</taxon>
        <taxon>Hypocreomycetidae</taxon>
        <taxon>Hypocreales</taxon>
        <taxon>Clavicipitaceae</taxon>
        <taxon>Ustilaginoidea</taxon>
    </lineage>
</organism>
<accession>A0A1B5L2F5</accession>
<protein>
    <recommendedName>
        <fullName evidence="3">F-box domain-containing protein</fullName>
    </recommendedName>
</protein>
<evidence type="ECO:0000313" key="2">
    <source>
        <dbReference type="Proteomes" id="UP000054053"/>
    </source>
</evidence>
<comment type="caution">
    <text evidence="1">The sequence shown here is derived from an EMBL/GenBank/DDBJ whole genome shotgun (WGS) entry which is preliminary data.</text>
</comment>
<evidence type="ECO:0000313" key="1">
    <source>
        <dbReference type="EMBL" id="GAO17594.1"/>
    </source>
</evidence>
<dbReference type="Proteomes" id="UP000054053">
    <property type="component" value="Unassembled WGS sequence"/>
</dbReference>
<reference evidence="2" key="1">
    <citation type="journal article" date="2016" name="Genome Announc.">
        <title>Genome sequence of Ustilaginoidea virens IPU010, a rice pathogenic fungus causing false smut.</title>
        <authorList>
            <person name="Kumagai T."/>
            <person name="Ishii T."/>
            <person name="Terai G."/>
            <person name="Umemura M."/>
            <person name="Machida M."/>
            <person name="Asai K."/>
        </authorList>
    </citation>
    <scope>NUCLEOTIDE SEQUENCE [LARGE SCALE GENOMIC DNA]</scope>
    <source>
        <strain evidence="2">IPU010</strain>
    </source>
</reference>
<name>A0A1B5L2F5_USTVR</name>